<dbReference type="EMBL" id="WWCV01000052">
    <property type="protein sequence ID" value="MYN19699.1"/>
    <property type="molecule type" value="Genomic_DNA"/>
</dbReference>
<organism evidence="1 2">
    <name type="scientific">Duganella vulcania</name>
    <dbReference type="NCBI Taxonomy" id="2692166"/>
    <lineage>
        <taxon>Bacteria</taxon>
        <taxon>Pseudomonadati</taxon>
        <taxon>Pseudomonadota</taxon>
        <taxon>Betaproteobacteria</taxon>
        <taxon>Burkholderiales</taxon>
        <taxon>Oxalobacteraceae</taxon>
        <taxon>Telluria group</taxon>
        <taxon>Duganella</taxon>
    </lineage>
</organism>
<reference evidence="1 2" key="1">
    <citation type="submission" date="2019-12" db="EMBL/GenBank/DDBJ databases">
        <title>Novel species isolated from a subtropical stream in China.</title>
        <authorList>
            <person name="Lu H."/>
        </authorList>
    </citation>
    <scope>NUCLEOTIDE SEQUENCE [LARGE SCALE GENOMIC DNA]</scope>
    <source>
        <strain evidence="1 2">FT107W</strain>
    </source>
</reference>
<dbReference type="Proteomes" id="UP000484875">
    <property type="component" value="Unassembled WGS sequence"/>
</dbReference>
<accession>A0A845HQK0</accession>
<dbReference type="RefSeq" id="WP_161092109.1">
    <property type="nucleotide sequence ID" value="NZ_WWCV01000052.1"/>
</dbReference>
<name>A0A845HQK0_9BURK</name>
<comment type="caution">
    <text evidence="1">The sequence shown here is derived from an EMBL/GenBank/DDBJ whole genome shotgun (WGS) entry which is preliminary data.</text>
</comment>
<proteinExistence type="predicted"/>
<evidence type="ECO:0008006" key="3">
    <source>
        <dbReference type="Google" id="ProtNLM"/>
    </source>
</evidence>
<dbReference type="AlphaFoldDB" id="A0A845HQK0"/>
<sequence length="194" mass="21436">MSLDVALNNFADAFAASTQNFGTIEHRSLQPIVEPIPLGPVLHEYYGRLRMSDTPLVGGQLLLMLFTLDDLATVQHGWRWIRENNGPVMENPTWNKHWIVIADCNGDAIVVDDSTASGVVSGHIGPRNFKIAEDLASFFQAMAEAMTIEANTFNYEVLDEDFNPLPEFLDTVSAIALRVLGPDGEAGFMDFFFG</sequence>
<protein>
    <recommendedName>
        <fullName evidence="3">Knr4/Smi1-like domain-containing protein</fullName>
    </recommendedName>
</protein>
<gene>
    <name evidence="1" type="ORF">GTP81_23425</name>
</gene>
<evidence type="ECO:0000313" key="1">
    <source>
        <dbReference type="EMBL" id="MYN19699.1"/>
    </source>
</evidence>
<keyword evidence="2" id="KW-1185">Reference proteome</keyword>
<evidence type="ECO:0000313" key="2">
    <source>
        <dbReference type="Proteomes" id="UP000484875"/>
    </source>
</evidence>